<evidence type="ECO:0000313" key="3">
    <source>
        <dbReference type="EMBL" id="BDV32258.1"/>
    </source>
</evidence>
<sequence length="157" mass="15880">MPPRSHIRAVVGLGIVAAGVGFVACSAEANPGANSSAANADSTSPTPSTAVTKAPATATDTDYADGEYTATGWYGGLPSHHDVTLTIDDDVVTAVEITTPAEDETSLGYQRRFAEALPGAVIGRNIDEIALDRLAGSSGCSEGFMAALAKIKDQAAA</sequence>
<evidence type="ECO:0000313" key="4">
    <source>
        <dbReference type="Proteomes" id="UP001317779"/>
    </source>
</evidence>
<feature type="signal peptide" evidence="2">
    <location>
        <begin position="1"/>
        <end position="29"/>
    </location>
</feature>
<feature type="chain" id="PRO_5046412578" description="FMN-binding domain-containing protein" evidence="2">
    <location>
        <begin position="30"/>
        <end position="157"/>
    </location>
</feature>
<accession>A0ABM8E2R4</accession>
<keyword evidence="2" id="KW-0732">Signal</keyword>
<organism evidence="3 4">
    <name type="scientific">Microbacterium terricola</name>
    <dbReference type="NCBI Taxonomy" id="344163"/>
    <lineage>
        <taxon>Bacteria</taxon>
        <taxon>Bacillati</taxon>
        <taxon>Actinomycetota</taxon>
        <taxon>Actinomycetes</taxon>
        <taxon>Micrococcales</taxon>
        <taxon>Microbacteriaceae</taxon>
        <taxon>Microbacterium</taxon>
    </lineage>
</organism>
<dbReference type="Proteomes" id="UP001317779">
    <property type="component" value="Chromosome"/>
</dbReference>
<name>A0ABM8E2R4_9MICO</name>
<proteinExistence type="predicted"/>
<gene>
    <name evidence="3" type="ORF">Microterr_29180</name>
</gene>
<dbReference type="PROSITE" id="PS51257">
    <property type="entry name" value="PROKAR_LIPOPROTEIN"/>
    <property type="match status" value="1"/>
</dbReference>
<feature type="region of interest" description="Disordered" evidence="1">
    <location>
        <begin position="31"/>
        <end position="58"/>
    </location>
</feature>
<evidence type="ECO:0000256" key="2">
    <source>
        <dbReference type="SAM" id="SignalP"/>
    </source>
</evidence>
<reference evidence="3 4" key="1">
    <citation type="submission" date="2022-12" db="EMBL/GenBank/DDBJ databases">
        <title>Microbacterium terricola strain KV-448 chromosome, complete genome.</title>
        <authorList>
            <person name="Oshima T."/>
            <person name="Moriya T."/>
            <person name="Bessho Y."/>
        </authorList>
    </citation>
    <scope>NUCLEOTIDE SEQUENCE [LARGE SCALE GENOMIC DNA]</scope>
    <source>
        <strain evidence="3 4">KV-448</strain>
    </source>
</reference>
<protein>
    <recommendedName>
        <fullName evidence="5">FMN-binding domain-containing protein</fullName>
    </recommendedName>
</protein>
<evidence type="ECO:0008006" key="5">
    <source>
        <dbReference type="Google" id="ProtNLM"/>
    </source>
</evidence>
<keyword evidence="4" id="KW-1185">Reference proteome</keyword>
<dbReference type="EMBL" id="AP027141">
    <property type="protein sequence ID" value="BDV32258.1"/>
    <property type="molecule type" value="Genomic_DNA"/>
</dbReference>
<evidence type="ECO:0000256" key="1">
    <source>
        <dbReference type="SAM" id="MobiDB-lite"/>
    </source>
</evidence>